<dbReference type="GO" id="GO:0009328">
    <property type="term" value="C:phenylalanine-tRNA ligase complex"/>
    <property type="evidence" value="ECO:0007669"/>
    <property type="project" value="TreeGrafter"/>
</dbReference>
<feature type="binding site" evidence="15">
    <location>
        <position position="476"/>
    </location>
    <ligand>
        <name>Mg(2+)</name>
        <dbReference type="ChEBI" id="CHEBI:18420"/>
        <note>shared with alpha subunit</note>
    </ligand>
</feature>
<dbReference type="InterPro" id="IPR004532">
    <property type="entry name" value="Phe-tRNA-ligase_IIc_bsu_bact"/>
</dbReference>
<comment type="cofactor">
    <cofactor evidence="15">
        <name>Mg(2+)</name>
        <dbReference type="ChEBI" id="CHEBI:18420"/>
    </cofactor>
    <text evidence="15">Binds 2 magnesium ions per tetramer.</text>
</comment>
<dbReference type="GO" id="GO:0005524">
    <property type="term" value="F:ATP binding"/>
    <property type="evidence" value="ECO:0007669"/>
    <property type="project" value="UniProtKB-UniRule"/>
</dbReference>
<evidence type="ECO:0000313" key="20">
    <source>
        <dbReference type="EMBL" id="KGN93726.1"/>
    </source>
</evidence>
<dbReference type="Pfam" id="PF01588">
    <property type="entry name" value="tRNA_bind"/>
    <property type="match status" value="1"/>
</dbReference>
<dbReference type="InterPro" id="IPR041616">
    <property type="entry name" value="PheRS_beta_core"/>
</dbReference>
<dbReference type="AlphaFoldDB" id="A0AB34PE97"/>
<evidence type="ECO:0000256" key="16">
    <source>
        <dbReference type="PROSITE-ProRule" id="PRU00209"/>
    </source>
</evidence>
<dbReference type="SUPFAM" id="SSF55681">
    <property type="entry name" value="Class II aaRS and biotin synthetases"/>
    <property type="match status" value="1"/>
</dbReference>
<organism evidence="20 21">
    <name type="scientific">Porphyromonas crevioricanis</name>
    <dbReference type="NCBI Taxonomy" id="393921"/>
    <lineage>
        <taxon>Bacteria</taxon>
        <taxon>Pseudomonadati</taxon>
        <taxon>Bacteroidota</taxon>
        <taxon>Bacteroidia</taxon>
        <taxon>Bacteroidales</taxon>
        <taxon>Porphyromonadaceae</taxon>
        <taxon>Porphyromonas</taxon>
    </lineage>
</organism>
<keyword evidence="11 16" id="KW-0694">RNA-binding</keyword>
<evidence type="ECO:0000256" key="4">
    <source>
        <dbReference type="ARBA" id="ARBA00022490"/>
    </source>
</evidence>
<dbReference type="InterPro" id="IPR036690">
    <property type="entry name" value="Fdx_antiC-bd_sf"/>
</dbReference>
<dbReference type="SUPFAM" id="SSF54991">
    <property type="entry name" value="Anticodon-binding domain of PheRS"/>
    <property type="match status" value="1"/>
</dbReference>
<dbReference type="PANTHER" id="PTHR10947">
    <property type="entry name" value="PHENYLALANYL-TRNA SYNTHETASE BETA CHAIN AND LEUCINE-RICH REPEAT-CONTAINING PROTEIN 47"/>
    <property type="match status" value="1"/>
</dbReference>
<feature type="domain" description="B5" evidence="19">
    <location>
        <begin position="416"/>
        <end position="492"/>
    </location>
</feature>
<evidence type="ECO:0000256" key="5">
    <source>
        <dbReference type="ARBA" id="ARBA00022555"/>
    </source>
</evidence>
<dbReference type="Gene3D" id="3.30.70.380">
    <property type="entry name" value="Ferrodoxin-fold anticodon-binding domain"/>
    <property type="match status" value="1"/>
</dbReference>
<proteinExistence type="inferred from homology"/>
<evidence type="ECO:0000256" key="2">
    <source>
        <dbReference type="ARBA" id="ARBA00008653"/>
    </source>
</evidence>
<dbReference type="NCBIfam" id="TIGR00472">
    <property type="entry name" value="pheT_bact"/>
    <property type="match status" value="1"/>
</dbReference>
<evidence type="ECO:0000256" key="10">
    <source>
        <dbReference type="ARBA" id="ARBA00022842"/>
    </source>
</evidence>
<dbReference type="PROSITE" id="PS51483">
    <property type="entry name" value="B5"/>
    <property type="match status" value="1"/>
</dbReference>
<accession>A0AB34PE97</accession>
<evidence type="ECO:0000256" key="11">
    <source>
        <dbReference type="ARBA" id="ARBA00022884"/>
    </source>
</evidence>
<dbReference type="SUPFAM" id="SSF46955">
    <property type="entry name" value="Putative DNA-binding domain"/>
    <property type="match status" value="1"/>
</dbReference>
<dbReference type="InterPro" id="IPR002547">
    <property type="entry name" value="tRNA-bd_dom"/>
</dbReference>
<dbReference type="SMART" id="SM00896">
    <property type="entry name" value="FDX-ACB"/>
    <property type="match status" value="1"/>
</dbReference>
<dbReference type="InterPro" id="IPR012340">
    <property type="entry name" value="NA-bd_OB-fold"/>
</dbReference>
<comment type="caution">
    <text evidence="20">The sequence shown here is derived from an EMBL/GenBank/DDBJ whole genome shotgun (WGS) entry which is preliminary data.</text>
</comment>
<dbReference type="CDD" id="cd00769">
    <property type="entry name" value="PheRS_beta_core"/>
    <property type="match status" value="1"/>
</dbReference>
<reference evidence="20 21" key="1">
    <citation type="submission" date="2014-08" db="EMBL/GenBank/DDBJ databases">
        <title>Porphyromonas crevioricanis strain:COT-253_OH1447 Genome sequencing.</title>
        <authorList>
            <person name="Wallis C."/>
            <person name="Deusch O."/>
            <person name="O'Flynn C."/>
            <person name="Davis I."/>
            <person name="Jospin G."/>
            <person name="Darling A.E."/>
            <person name="Coil D.A."/>
            <person name="Alexiev A."/>
            <person name="Horsfall A."/>
            <person name="Kirkwood N."/>
            <person name="Harris S."/>
            <person name="Eisen J.A."/>
        </authorList>
    </citation>
    <scope>NUCLEOTIDE SEQUENCE [LARGE SCALE GENOMIC DNA]</scope>
    <source>
        <strain evidence="21">COT-253 OH1447</strain>
    </source>
</reference>
<dbReference type="InterPro" id="IPR009061">
    <property type="entry name" value="DNA-bd_dom_put_sf"/>
</dbReference>
<dbReference type="Pfam" id="PF17759">
    <property type="entry name" value="tRNA_synthFbeta"/>
    <property type="match status" value="1"/>
</dbReference>
<keyword evidence="12 15" id="KW-0648">Protein biosynthesis</keyword>
<dbReference type="RefSeq" id="WP_036890219.1">
    <property type="nucleotide sequence ID" value="NZ_JQJC01000023.1"/>
</dbReference>
<dbReference type="SMART" id="SM00874">
    <property type="entry name" value="B5"/>
    <property type="match status" value="1"/>
</dbReference>
<protein>
    <recommendedName>
        <fullName evidence="15">Phenylalanine--tRNA ligase beta subunit</fullName>
        <ecNumber evidence="15">6.1.1.20</ecNumber>
    </recommendedName>
    <alternativeName>
        <fullName evidence="15">Phenylalanyl-tRNA synthetase beta subunit</fullName>
        <shortName evidence="15">PheRS</shortName>
    </alternativeName>
</protein>
<dbReference type="Gene3D" id="3.30.56.10">
    <property type="match status" value="2"/>
</dbReference>
<dbReference type="EMBL" id="JQJC01000023">
    <property type="protein sequence ID" value="KGN93726.1"/>
    <property type="molecule type" value="Genomic_DNA"/>
</dbReference>
<keyword evidence="8 15" id="KW-0547">Nucleotide-binding</keyword>
<dbReference type="EC" id="6.1.1.20" evidence="15"/>
<feature type="binding site" evidence="15">
    <location>
        <position position="479"/>
    </location>
    <ligand>
        <name>Mg(2+)</name>
        <dbReference type="ChEBI" id="CHEBI:18420"/>
        <note>shared with alpha subunit</note>
    </ligand>
</feature>
<dbReference type="Pfam" id="PF03483">
    <property type="entry name" value="B3_4"/>
    <property type="match status" value="1"/>
</dbReference>
<feature type="binding site" evidence="15">
    <location>
        <position position="480"/>
    </location>
    <ligand>
        <name>Mg(2+)</name>
        <dbReference type="ChEBI" id="CHEBI:18420"/>
        <note>shared with alpha subunit</note>
    </ligand>
</feature>
<dbReference type="GO" id="GO:0000049">
    <property type="term" value="F:tRNA binding"/>
    <property type="evidence" value="ECO:0007669"/>
    <property type="project" value="UniProtKB-UniRule"/>
</dbReference>
<sequence>MNISYNRLRRYIDIDLSPNELSEILTSIGLEVSGVNQVESIPGGLKGLVVGHVLTCEPHPDSTHLHVTSVDVGLDTPLQIVCGAPNVAAGLYVVVATIGTILGQDQANPFLIKKSRLRGVDSFGMICSESEIGVGKSCSGIISLPAEEVYPGMPAAEFYRVETDYVIEVDITPNRVDATSHYGVARDLAAYLTAHTGKVVRAQYPELPELIIPEKPTVPVEIACPAELCPRFEMLRIDGVRVGESPTWLANTIRAIGLKPINNIVDISNFVLHELGQPLHCYDADMVDGGVVVRLAQEGESFVTLDGVERKLTADDIIIASGRDEPLCIAGVLGGLESGTTERTASVLIEAANFHPTSVRKTARRLGINSDASFRFERGLDANNTHRALLRAAALIQEIAGGQITSAVTDIYSVKQEPHKVALSLSWLDRLIGKKIPQPEVETILEALEIRIADRQGDTLQLEVPRYRTDVTRDVDVAEEILRIYGYNNVELDGRMTISIGDESQEDRQHNLSTILSEQLVGAGFNEILCNSLTSSSFYHNLHSCPESHLVRLINPLSNELDVMRSTLLFGGLQSLSRNEHRKANRFYYFEWGNVYSFVPSDKSESLADVLSSYQQETRLALWIAGQRVSGSWAHPDEASSVSEIKAHVMNILKRSAVDTEQLELREGGSDLYKVSMDIYASNTYLGTWGIISPSVTKAMDIPFEVYYAELSWQAIFELGSRRAGFEAHSLPKYPEVKRDLALLIDKEVSFARIQEVARNTERKLLRRVELFDVYEGKHLPEGKKSYAVSFYLRDDNRTMSEKQIESIMNKLIQAMDKQLGASLR</sequence>
<dbReference type="InterPro" id="IPR020825">
    <property type="entry name" value="Phe-tRNA_synthase-like_B3/B4"/>
</dbReference>
<keyword evidence="7 15" id="KW-0479">Metal-binding</keyword>
<dbReference type="InterPro" id="IPR005146">
    <property type="entry name" value="B3/B4_tRNA-bd"/>
</dbReference>
<dbReference type="Gene3D" id="3.50.40.10">
    <property type="entry name" value="Phenylalanyl-trna Synthetase, Chain B, domain 3"/>
    <property type="match status" value="1"/>
</dbReference>
<dbReference type="FunFam" id="2.40.50.140:FF:000045">
    <property type="entry name" value="Phenylalanine--tRNA ligase beta subunit"/>
    <property type="match status" value="1"/>
</dbReference>
<evidence type="ECO:0000256" key="3">
    <source>
        <dbReference type="ARBA" id="ARBA00011209"/>
    </source>
</evidence>
<evidence type="ECO:0000256" key="9">
    <source>
        <dbReference type="ARBA" id="ARBA00022840"/>
    </source>
</evidence>
<name>A0AB34PE97_9PORP</name>
<evidence type="ECO:0000256" key="1">
    <source>
        <dbReference type="ARBA" id="ARBA00004496"/>
    </source>
</evidence>
<evidence type="ECO:0000256" key="7">
    <source>
        <dbReference type="ARBA" id="ARBA00022723"/>
    </source>
</evidence>
<dbReference type="Pfam" id="PF03484">
    <property type="entry name" value="B5"/>
    <property type="match status" value="1"/>
</dbReference>
<feature type="domain" description="FDX-ACB" evidence="18">
    <location>
        <begin position="732"/>
        <end position="825"/>
    </location>
</feature>
<dbReference type="NCBIfam" id="NF045760">
    <property type="entry name" value="YtpR"/>
    <property type="match status" value="1"/>
</dbReference>
<evidence type="ECO:0000256" key="6">
    <source>
        <dbReference type="ARBA" id="ARBA00022598"/>
    </source>
</evidence>
<dbReference type="InterPro" id="IPR005147">
    <property type="entry name" value="tRNA_synthase_B5-dom"/>
</dbReference>
<comment type="similarity">
    <text evidence="2 15">Belongs to the phenylalanyl-tRNA synthetase beta subunit family. Type 1 subfamily.</text>
</comment>
<evidence type="ECO:0000256" key="13">
    <source>
        <dbReference type="ARBA" id="ARBA00023146"/>
    </source>
</evidence>
<feature type="binding site" evidence="15">
    <location>
        <position position="470"/>
    </location>
    <ligand>
        <name>Mg(2+)</name>
        <dbReference type="ChEBI" id="CHEBI:18420"/>
        <note>shared with alpha subunit</note>
    </ligand>
</feature>
<feature type="domain" description="TRNA-binding" evidence="17">
    <location>
        <begin position="42"/>
        <end position="156"/>
    </location>
</feature>
<evidence type="ECO:0000256" key="8">
    <source>
        <dbReference type="ARBA" id="ARBA00022741"/>
    </source>
</evidence>
<dbReference type="SUPFAM" id="SSF50249">
    <property type="entry name" value="Nucleic acid-binding proteins"/>
    <property type="match status" value="1"/>
</dbReference>
<dbReference type="PROSITE" id="PS50886">
    <property type="entry name" value="TRBD"/>
    <property type="match status" value="1"/>
</dbReference>
<comment type="catalytic activity">
    <reaction evidence="14 15">
        <text>tRNA(Phe) + L-phenylalanine + ATP = L-phenylalanyl-tRNA(Phe) + AMP + diphosphate + H(+)</text>
        <dbReference type="Rhea" id="RHEA:19413"/>
        <dbReference type="Rhea" id="RHEA-COMP:9668"/>
        <dbReference type="Rhea" id="RHEA-COMP:9699"/>
        <dbReference type="ChEBI" id="CHEBI:15378"/>
        <dbReference type="ChEBI" id="CHEBI:30616"/>
        <dbReference type="ChEBI" id="CHEBI:33019"/>
        <dbReference type="ChEBI" id="CHEBI:58095"/>
        <dbReference type="ChEBI" id="CHEBI:78442"/>
        <dbReference type="ChEBI" id="CHEBI:78531"/>
        <dbReference type="ChEBI" id="CHEBI:456215"/>
        <dbReference type="EC" id="6.1.1.20"/>
    </reaction>
</comment>
<dbReference type="InterPro" id="IPR033714">
    <property type="entry name" value="tRNA_bind_bactPheRS"/>
</dbReference>
<keyword evidence="6 15" id="KW-0436">Ligase</keyword>
<dbReference type="SMART" id="SM00873">
    <property type="entry name" value="B3_4"/>
    <property type="match status" value="1"/>
</dbReference>
<gene>
    <name evidence="15" type="primary">pheT</name>
    <name evidence="20" type="ORF">HQ38_08035</name>
</gene>
<dbReference type="GO" id="GO:0006432">
    <property type="term" value="P:phenylalanyl-tRNA aminoacylation"/>
    <property type="evidence" value="ECO:0007669"/>
    <property type="project" value="UniProtKB-UniRule"/>
</dbReference>
<keyword evidence="9 15" id="KW-0067">ATP-binding</keyword>
<dbReference type="PANTHER" id="PTHR10947:SF0">
    <property type="entry name" value="PHENYLALANINE--TRNA LIGASE BETA SUBUNIT"/>
    <property type="match status" value="1"/>
</dbReference>
<dbReference type="HAMAP" id="MF_00283">
    <property type="entry name" value="Phe_tRNA_synth_beta1"/>
    <property type="match status" value="1"/>
</dbReference>
<dbReference type="GO" id="GO:0004826">
    <property type="term" value="F:phenylalanine-tRNA ligase activity"/>
    <property type="evidence" value="ECO:0007669"/>
    <property type="project" value="UniProtKB-UniRule"/>
</dbReference>
<evidence type="ECO:0000259" key="18">
    <source>
        <dbReference type="PROSITE" id="PS51447"/>
    </source>
</evidence>
<evidence type="ECO:0000256" key="14">
    <source>
        <dbReference type="ARBA" id="ARBA00049255"/>
    </source>
</evidence>
<evidence type="ECO:0000259" key="17">
    <source>
        <dbReference type="PROSITE" id="PS50886"/>
    </source>
</evidence>
<dbReference type="InterPro" id="IPR005121">
    <property type="entry name" value="Fdx_antiC-bd"/>
</dbReference>
<dbReference type="Proteomes" id="UP000030136">
    <property type="component" value="Unassembled WGS sequence"/>
</dbReference>
<keyword evidence="5 16" id="KW-0820">tRNA-binding</keyword>
<comment type="subunit">
    <text evidence="3 15">Tetramer of two alpha and two beta subunits.</text>
</comment>
<keyword evidence="13 15" id="KW-0030">Aminoacyl-tRNA synthetase</keyword>
<dbReference type="Gene3D" id="3.30.930.10">
    <property type="entry name" value="Bira Bifunctional Protein, Domain 2"/>
    <property type="match status" value="1"/>
</dbReference>
<dbReference type="InterPro" id="IPR045060">
    <property type="entry name" value="Phe-tRNA-ligase_IIc_bsu"/>
</dbReference>
<dbReference type="FunFam" id="3.30.70.380:FF:000001">
    <property type="entry name" value="Phenylalanine--tRNA ligase beta subunit"/>
    <property type="match status" value="1"/>
</dbReference>
<keyword evidence="10 15" id="KW-0460">Magnesium</keyword>
<dbReference type="Gene3D" id="2.40.50.140">
    <property type="entry name" value="Nucleic acid-binding proteins"/>
    <property type="match status" value="1"/>
</dbReference>
<comment type="subcellular location">
    <subcellularLocation>
        <location evidence="1 15">Cytoplasm</location>
    </subcellularLocation>
</comment>
<keyword evidence="4 15" id="KW-0963">Cytoplasm</keyword>
<evidence type="ECO:0000313" key="21">
    <source>
        <dbReference type="Proteomes" id="UP000030136"/>
    </source>
</evidence>
<dbReference type="PROSITE" id="PS51447">
    <property type="entry name" value="FDX_ACB"/>
    <property type="match status" value="1"/>
</dbReference>
<dbReference type="InterPro" id="IPR045864">
    <property type="entry name" value="aa-tRNA-synth_II/BPL/LPL"/>
</dbReference>
<dbReference type="GO" id="GO:0000287">
    <property type="term" value="F:magnesium ion binding"/>
    <property type="evidence" value="ECO:0007669"/>
    <property type="project" value="UniProtKB-UniRule"/>
</dbReference>
<evidence type="ECO:0000256" key="15">
    <source>
        <dbReference type="HAMAP-Rule" id="MF_00283"/>
    </source>
</evidence>
<evidence type="ECO:0000259" key="19">
    <source>
        <dbReference type="PROSITE" id="PS51483"/>
    </source>
</evidence>
<dbReference type="CDD" id="cd02796">
    <property type="entry name" value="tRNA_bind_bactPheRS"/>
    <property type="match status" value="1"/>
</dbReference>
<dbReference type="SUPFAM" id="SSF56037">
    <property type="entry name" value="PheT/TilS domain"/>
    <property type="match status" value="1"/>
</dbReference>
<dbReference type="Pfam" id="PF03147">
    <property type="entry name" value="FDX-ACB"/>
    <property type="match status" value="1"/>
</dbReference>
<evidence type="ECO:0000256" key="12">
    <source>
        <dbReference type="ARBA" id="ARBA00022917"/>
    </source>
</evidence>